<protein>
    <submittedName>
        <fullName evidence="3">Uncharacterized protein</fullName>
    </submittedName>
</protein>
<sequence length="729" mass="85357">MDKIQSTLNYIKEINVCELKSYDKLYQKLSQLEIDLKEFQYEKQGYQNIQNDLVLFQLQLISCTSNNTADSILQKIESINRILNEKLPSTNNVQKKKILFKSNLKNYSKHTAKEVTKPSKTNDQLDKTIPSKIDEKIKKYRIKTQEFTGDEINPDFSELRKELEGLDDELLRQINQKIKGKKPDDFKKYYFECIFQNHQKLEPKIATDKDEETNYPSVHKLKQKFDIAGEEPKRNFNVVKNISKEGSPFKNINDHANTTLAVKEIKQGNIPSVYKLAQKFEGSEVTEYNSIRATISEIKRLTPFLGEDIEDDYKNKAVREKNTSKEEHLHTNKSNKDDEDNHTKTETNNYPMESEEIPSKLDENMDVNLKMCDKEEKVDKKEKSKIKKVLHEIKKELYKITANLDIMGCEESSEKLDAIQHILEATVVKLKFKNQIREKNGLIKQVKEIKDKLAKNNNVTQENSEEENKIQNEKSNIKKYLSEIQLEMNEVIANNHENPKLLLEGLEKKLISVYVNPEYDRLLKEKHRLAIILNEHKNKSFNYIKPSSHLINQLLEFKQEFNKICIKLDSKENDEYEKFMMVTFLKKLADNLGKFDIDPGFEKEINEAKTLMEQIKKAISFYQKNTKSKEDNAEHIDNPEEIYEDVLPSTYATLTEENSDLSIIMEEEMDNEECDVKENAKDHLRKVNILLGIDDEYEEDEKNLDWIENDSLNGDTDRMILNKSEETDV</sequence>
<keyword evidence="4" id="KW-1185">Reference proteome</keyword>
<name>A0A9P0BK22_BRAAE</name>
<evidence type="ECO:0000256" key="1">
    <source>
        <dbReference type="SAM" id="Coils"/>
    </source>
</evidence>
<dbReference type="EMBL" id="OV121140">
    <property type="protein sequence ID" value="CAH0564844.1"/>
    <property type="molecule type" value="Genomic_DNA"/>
</dbReference>
<feature type="coiled-coil region" evidence="1">
    <location>
        <begin position="443"/>
        <end position="490"/>
    </location>
</feature>
<gene>
    <name evidence="3" type="ORF">MELIAE_LOCUS13292</name>
</gene>
<feature type="compositionally biased region" description="Basic and acidic residues" evidence="2">
    <location>
        <begin position="319"/>
        <end position="345"/>
    </location>
</feature>
<evidence type="ECO:0000313" key="4">
    <source>
        <dbReference type="Proteomes" id="UP001154078"/>
    </source>
</evidence>
<dbReference type="Proteomes" id="UP001154078">
    <property type="component" value="Chromosome 9"/>
</dbReference>
<evidence type="ECO:0000256" key="2">
    <source>
        <dbReference type="SAM" id="MobiDB-lite"/>
    </source>
</evidence>
<accession>A0A9P0BK22</accession>
<organism evidence="3 4">
    <name type="scientific">Brassicogethes aeneus</name>
    <name type="common">Rape pollen beetle</name>
    <name type="synonym">Meligethes aeneus</name>
    <dbReference type="NCBI Taxonomy" id="1431903"/>
    <lineage>
        <taxon>Eukaryota</taxon>
        <taxon>Metazoa</taxon>
        <taxon>Ecdysozoa</taxon>
        <taxon>Arthropoda</taxon>
        <taxon>Hexapoda</taxon>
        <taxon>Insecta</taxon>
        <taxon>Pterygota</taxon>
        <taxon>Neoptera</taxon>
        <taxon>Endopterygota</taxon>
        <taxon>Coleoptera</taxon>
        <taxon>Polyphaga</taxon>
        <taxon>Cucujiformia</taxon>
        <taxon>Nitidulidae</taxon>
        <taxon>Meligethinae</taxon>
        <taxon>Brassicogethes</taxon>
    </lineage>
</organism>
<feature type="coiled-coil region" evidence="1">
    <location>
        <begin position="22"/>
        <end position="49"/>
    </location>
</feature>
<keyword evidence="1" id="KW-0175">Coiled coil</keyword>
<feature type="region of interest" description="Disordered" evidence="2">
    <location>
        <begin position="319"/>
        <end position="355"/>
    </location>
</feature>
<reference evidence="3" key="1">
    <citation type="submission" date="2021-12" db="EMBL/GenBank/DDBJ databases">
        <authorList>
            <person name="King R."/>
        </authorList>
    </citation>
    <scope>NUCLEOTIDE SEQUENCE</scope>
</reference>
<proteinExistence type="predicted"/>
<dbReference type="AlphaFoldDB" id="A0A9P0BK22"/>
<evidence type="ECO:0000313" key="3">
    <source>
        <dbReference type="EMBL" id="CAH0564844.1"/>
    </source>
</evidence>